<evidence type="ECO:0000313" key="2">
    <source>
        <dbReference type="EMBL" id="KAF2177901.1"/>
    </source>
</evidence>
<name>A0A6A6DEJ5_9PEZI</name>
<sequence length="231" mass="25803">MSMPAMKPPIILPAASPPKHPLRSATFIFIHRLGDDAAGLESSREQTSTHAMDFLPNTLENCDTMQTTWSTPTQLSSYPSSRPELDEEEDEAGKKASVAYVVSIIDDLVSQGISLNLVLLTGLTSKYAGKLRVFGEFVGVFAISRLYSPVEGRGHVDNDVENLPARGMADMLVPKRYFRICYESLFRLGLKQEKVLIKENEVMGDVMGGAELRDLCEWREMSQRWSDMKII</sequence>
<evidence type="ECO:0000313" key="3">
    <source>
        <dbReference type="Proteomes" id="UP000800200"/>
    </source>
</evidence>
<proteinExistence type="predicted"/>
<reference evidence="2" key="1">
    <citation type="journal article" date="2020" name="Stud. Mycol.">
        <title>101 Dothideomycetes genomes: a test case for predicting lifestyles and emergence of pathogens.</title>
        <authorList>
            <person name="Haridas S."/>
            <person name="Albert R."/>
            <person name="Binder M."/>
            <person name="Bloem J."/>
            <person name="Labutti K."/>
            <person name="Salamov A."/>
            <person name="Andreopoulos B."/>
            <person name="Baker S."/>
            <person name="Barry K."/>
            <person name="Bills G."/>
            <person name="Bluhm B."/>
            <person name="Cannon C."/>
            <person name="Castanera R."/>
            <person name="Culley D."/>
            <person name="Daum C."/>
            <person name="Ezra D."/>
            <person name="Gonzalez J."/>
            <person name="Henrissat B."/>
            <person name="Kuo A."/>
            <person name="Liang C."/>
            <person name="Lipzen A."/>
            <person name="Lutzoni F."/>
            <person name="Magnuson J."/>
            <person name="Mondo S."/>
            <person name="Nolan M."/>
            <person name="Ohm R."/>
            <person name="Pangilinan J."/>
            <person name="Park H.-J."/>
            <person name="Ramirez L."/>
            <person name="Alfaro M."/>
            <person name="Sun H."/>
            <person name="Tritt A."/>
            <person name="Yoshinaga Y."/>
            <person name="Zwiers L.-H."/>
            <person name="Turgeon B."/>
            <person name="Goodwin S."/>
            <person name="Spatafora J."/>
            <person name="Crous P."/>
            <person name="Grigoriev I."/>
        </authorList>
    </citation>
    <scope>NUCLEOTIDE SEQUENCE</scope>
    <source>
        <strain evidence="2">CBS 207.26</strain>
    </source>
</reference>
<accession>A0A6A6DEJ5</accession>
<dbReference type="EMBL" id="ML994681">
    <property type="protein sequence ID" value="KAF2177901.1"/>
    <property type="molecule type" value="Genomic_DNA"/>
</dbReference>
<organism evidence="2 3">
    <name type="scientific">Zopfia rhizophila CBS 207.26</name>
    <dbReference type="NCBI Taxonomy" id="1314779"/>
    <lineage>
        <taxon>Eukaryota</taxon>
        <taxon>Fungi</taxon>
        <taxon>Dikarya</taxon>
        <taxon>Ascomycota</taxon>
        <taxon>Pezizomycotina</taxon>
        <taxon>Dothideomycetes</taxon>
        <taxon>Dothideomycetes incertae sedis</taxon>
        <taxon>Zopfiaceae</taxon>
        <taxon>Zopfia</taxon>
    </lineage>
</organism>
<dbReference type="OrthoDB" id="2418081at2759"/>
<feature type="compositionally biased region" description="Polar residues" evidence="1">
    <location>
        <begin position="69"/>
        <end position="80"/>
    </location>
</feature>
<dbReference type="AlphaFoldDB" id="A0A6A6DEJ5"/>
<keyword evidence="3" id="KW-1185">Reference proteome</keyword>
<dbReference type="Proteomes" id="UP000800200">
    <property type="component" value="Unassembled WGS sequence"/>
</dbReference>
<protein>
    <submittedName>
        <fullName evidence="2">Uncharacterized protein</fullName>
    </submittedName>
</protein>
<feature type="region of interest" description="Disordered" evidence="1">
    <location>
        <begin position="69"/>
        <end position="90"/>
    </location>
</feature>
<evidence type="ECO:0000256" key="1">
    <source>
        <dbReference type="SAM" id="MobiDB-lite"/>
    </source>
</evidence>
<dbReference type="Gene3D" id="3.40.50.1820">
    <property type="entry name" value="alpha/beta hydrolase"/>
    <property type="match status" value="1"/>
</dbReference>
<gene>
    <name evidence="2" type="ORF">K469DRAFT_732192</name>
</gene>
<dbReference type="InterPro" id="IPR029058">
    <property type="entry name" value="AB_hydrolase_fold"/>
</dbReference>